<name>A0A3B3RM61_9TELE</name>
<evidence type="ECO:0008006" key="3">
    <source>
        <dbReference type="Google" id="ProtNLM"/>
    </source>
</evidence>
<evidence type="ECO:0000313" key="2">
    <source>
        <dbReference type="Proteomes" id="UP000261540"/>
    </source>
</evidence>
<keyword evidence="2" id="KW-1185">Reference proteome</keyword>
<dbReference type="SUPFAM" id="SSF49265">
    <property type="entry name" value="Fibronectin type III"/>
    <property type="match status" value="5"/>
</dbReference>
<sequence length="561" mass="60747">MPTGPCEPEGMATQLDCDDNAVLVSWNASPGALEYTVLAKGRKGDLSSCYTMETTCLLTRLACGQIYNITVLAGDGNCNSSSLAYRTVETAPCAPVMISHSLVCETNMATVSWRKEDVAVGYVLNATSVMGHRKGCNANGTFCDLPELQCGKMYMVQGMSLGKECNSEPSSELTIVTAPCPPVMVKSTYYCSSNIALISWDESLGRESFLVHVMGGREVYTQNTMETTSTFTGLECQQKYNVTVRAVARHCNSSQMASTEFHTGITFSEKLLIRVPQLLLMAASPTAPCAPQNVSVILLCADNTAEVTWQASPGAASYNVTALARDGDSKSCFTTQTLCQLPRMHCGQMYIITVVPNSDTCFGFFSTAVTYIAGPCPPNNISVALTCEGNLGYVTWDPVMAAEMYTATATTTDGHVQTCKTNTTSCSFLSLHCGEVYLVTVVTLERGCQSEPSPRKNFRTAICPPSNLRGQVMCVTHGLMVTWDQSPRDDVTYFLNYQTEDGAITTHVTSSISYQHTGLCGERYFFKVLAQDDTCNSSWTQSLKMDTGAFPLPPRSPQSLS</sequence>
<proteinExistence type="predicted"/>
<accession>A0A3B3RM61</accession>
<protein>
    <recommendedName>
        <fullName evidence="3">Fibronectin type III domain containing 7b</fullName>
    </recommendedName>
</protein>
<dbReference type="InterPro" id="IPR003961">
    <property type="entry name" value="FN3_dom"/>
</dbReference>
<dbReference type="AlphaFoldDB" id="A0A3B3RM61"/>
<dbReference type="InterPro" id="IPR013783">
    <property type="entry name" value="Ig-like_fold"/>
</dbReference>
<organism evidence="1 2">
    <name type="scientific">Paramormyrops kingsleyae</name>
    <dbReference type="NCBI Taxonomy" id="1676925"/>
    <lineage>
        <taxon>Eukaryota</taxon>
        <taxon>Metazoa</taxon>
        <taxon>Chordata</taxon>
        <taxon>Craniata</taxon>
        <taxon>Vertebrata</taxon>
        <taxon>Euteleostomi</taxon>
        <taxon>Actinopterygii</taxon>
        <taxon>Neopterygii</taxon>
        <taxon>Teleostei</taxon>
        <taxon>Osteoglossocephala</taxon>
        <taxon>Osteoglossomorpha</taxon>
        <taxon>Osteoglossiformes</taxon>
        <taxon>Mormyridae</taxon>
        <taxon>Paramormyrops</taxon>
    </lineage>
</organism>
<dbReference type="Gene3D" id="2.60.40.10">
    <property type="entry name" value="Immunoglobulins"/>
    <property type="match status" value="3"/>
</dbReference>
<dbReference type="CDD" id="cd00063">
    <property type="entry name" value="FN3"/>
    <property type="match status" value="1"/>
</dbReference>
<reference evidence="1" key="2">
    <citation type="submission" date="2025-09" db="UniProtKB">
        <authorList>
            <consortium name="Ensembl"/>
        </authorList>
    </citation>
    <scope>IDENTIFICATION</scope>
</reference>
<dbReference type="Proteomes" id="UP000261540">
    <property type="component" value="Unplaced"/>
</dbReference>
<evidence type="ECO:0000313" key="1">
    <source>
        <dbReference type="Ensembl" id="ENSPKIP00000019662.1"/>
    </source>
</evidence>
<dbReference type="Ensembl" id="ENSPKIT00000000259.1">
    <property type="protein sequence ID" value="ENSPKIP00000019662.1"/>
    <property type="gene ID" value="ENSPKIG00000004743.1"/>
</dbReference>
<dbReference type="PANTHER" id="PTHR47135">
    <property type="entry name" value="FIBRONECTIN TYPE III DOMAIN-CONTAINING PROTEIN 7"/>
    <property type="match status" value="1"/>
</dbReference>
<dbReference type="InterPro" id="IPR036116">
    <property type="entry name" value="FN3_sf"/>
</dbReference>
<reference evidence="1" key="1">
    <citation type="submission" date="2025-08" db="UniProtKB">
        <authorList>
            <consortium name="Ensembl"/>
        </authorList>
    </citation>
    <scope>IDENTIFICATION</scope>
</reference>
<dbReference type="PANTHER" id="PTHR47135:SF3">
    <property type="entry name" value="FIBRONECTIN TYPE-III DOMAIN-CONTAINING PROTEIN"/>
    <property type="match status" value="1"/>
</dbReference>
<dbReference type="GeneTree" id="ENSGT00940000157064"/>